<evidence type="ECO:0000313" key="2">
    <source>
        <dbReference type="Proteomes" id="UP000000851"/>
    </source>
</evidence>
<name>C7PXC6_CATAD</name>
<dbReference type="Pfam" id="PF11583">
    <property type="entry name" value="AurF"/>
    <property type="match status" value="1"/>
</dbReference>
<dbReference type="SUPFAM" id="SSF47240">
    <property type="entry name" value="Ferritin-like"/>
    <property type="match status" value="1"/>
</dbReference>
<reference evidence="1 2" key="1">
    <citation type="journal article" date="2009" name="Stand. Genomic Sci.">
        <title>Complete genome sequence of Catenulispora acidiphila type strain (ID 139908).</title>
        <authorList>
            <person name="Copeland A."/>
            <person name="Lapidus A."/>
            <person name="Glavina Del Rio T."/>
            <person name="Nolan M."/>
            <person name="Lucas S."/>
            <person name="Chen F."/>
            <person name="Tice H."/>
            <person name="Cheng J.F."/>
            <person name="Bruce D."/>
            <person name="Goodwin L."/>
            <person name="Pitluck S."/>
            <person name="Mikhailova N."/>
            <person name="Pati A."/>
            <person name="Ivanova N."/>
            <person name="Mavromatis K."/>
            <person name="Chen A."/>
            <person name="Palaniappan K."/>
            <person name="Chain P."/>
            <person name="Land M."/>
            <person name="Hauser L."/>
            <person name="Chang Y.J."/>
            <person name="Jeffries C.D."/>
            <person name="Chertkov O."/>
            <person name="Brettin T."/>
            <person name="Detter J.C."/>
            <person name="Han C."/>
            <person name="Ali Z."/>
            <person name="Tindall B.J."/>
            <person name="Goker M."/>
            <person name="Bristow J."/>
            <person name="Eisen J.A."/>
            <person name="Markowitz V."/>
            <person name="Hugenholtz P."/>
            <person name="Kyrpides N.C."/>
            <person name="Klenk H.P."/>
        </authorList>
    </citation>
    <scope>NUCLEOTIDE SEQUENCE [LARGE SCALE GENOMIC DNA]</scope>
    <source>
        <strain evidence="2">DSM 44928 / JCM 14897 / NBRC 102108 / NRRL B-24433 / ID139908</strain>
    </source>
</reference>
<evidence type="ECO:0000313" key="1">
    <source>
        <dbReference type="EMBL" id="ACU69477.1"/>
    </source>
</evidence>
<dbReference type="KEGG" id="cai:Caci_0534"/>
<dbReference type="RefSeq" id="WP_012784772.1">
    <property type="nucleotide sequence ID" value="NC_013131.1"/>
</dbReference>
<accession>C7PXC6</accession>
<organism evidence="1 2">
    <name type="scientific">Catenulispora acidiphila (strain DSM 44928 / JCM 14897 / NBRC 102108 / NRRL B-24433 / ID139908)</name>
    <dbReference type="NCBI Taxonomy" id="479433"/>
    <lineage>
        <taxon>Bacteria</taxon>
        <taxon>Bacillati</taxon>
        <taxon>Actinomycetota</taxon>
        <taxon>Actinomycetes</taxon>
        <taxon>Catenulisporales</taxon>
        <taxon>Catenulisporaceae</taxon>
        <taxon>Catenulispora</taxon>
    </lineage>
</organism>
<dbReference type="STRING" id="479433.Caci_0534"/>
<dbReference type="GO" id="GO:0016491">
    <property type="term" value="F:oxidoreductase activity"/>
    <property type="evidence" value="ECO:0007669"/>
    <property type="project" value="InterPro"/>
</dbReference>
<dbReference type="eggNOG" id="COG3396">
    <property type="taxonomic scope" value="Bacteria"/>
</dbReference>
<sequence length="313" mass="35670">MTDSLTTTTSNAHAYLAALPDILGGDERFKTVLDRLTVMSERDYYDPYKLFVWPESIPEDGYWMTPELMSVHGTEAGASLEQAQLRALSKWESVTFYSLNVHGIRELLTSIVARIHMPGFEVASEYFHHIIGEENDHMWFFAKFCLLYAGKVYPDRSLSFAGPGIPEADTFLLFARLLIFEELVDVFNQRMGEDQRLAPTIRKINSVHHQDESRHIAFGRQIVALLHRDLRTRLDTAQLAELERYLKAYMRASVESLCNPAAFRDAGIPEPFAVRRAVIEDPAFQEHAARILKRSTSHMVSEGIFTDERTVAA</sequence>
<proteinExistence type="predicted"/>
<keyword evidence="2" id="KW-1185">Reference proteome</keyword>
<dbReference type="InterPro" id="IPR012348">
    <property type="entry name" value="RNR-like"/>
</dbReference>
<dbReference type="EMBL" id="CP001700">
    <property type="protein sequence ID" value="ACU69477.1"/>
    <property type="molecule type" value="Genomic_DNA"/>
</dbReference>
<protein>
    <recommendedName>
        <fullName evidence="3">AurF domain containing protein</fullName>
    </recommendedName>
</protein>
<dbReference type="InterPro" id="IPR009078">
    <property type="entry name" value="Ferritin-like_SF"/>
</dbReference>
<evidence type="ECO:0008006" key="3">
    <source>
        <dbReference type="Google" id="ProtNLM"/>
    </source>
</evidence>
<gene>
    <name evidence="1" type="ordered locus">Caci_0534</name>
</gene>
<dbReference type="Gene3D" id="1.10.620.20">
    <property type="entry name" value="Ribonucleotide Reductase, subunit A"/>
    <property type="match status" value="1"/>
</dbReference>
<dbReference type="InterPro" id="IPR025859">
    <property type="entry name" value="AurF/CmlI"/>
</dbReference>
<dbReference type="HOGENOM" id="CLU_080672_0_0_11"/>
<dbReference type="Proteomes" id="UP000000851">
    <property type="component" value="Chromosome"/>
</dbReference>
<dbReference type="InParanoid" id="C7PXC6"/>
<dbReference type="AlphaFoldDB" id="C7PXC6"/>